<keyword evidence="6 7" id="KW-0472">Membrane</keyword>
<dbReference type="Proteomes" id="UP001195660">
    <property type="component" value="Unassembled WGS sequence"/>
</dbReference>
<dbReference type="PANTHER" id="PTHR33508">
    <property type="entry name" value="UPF0056 MEMBRANE PROTEIN YHCE"/>
    <property type="match status" value="1"/>
</dbReference>
<evidence type="ECO:0000256" key="6">
    <source>
        <dbReference type="ARBA" id="ARBA00023136"/>
    </source>
</evidence>
<evidence type="ECO:0000313" key="9">
    <source>
        <dbReference type="Proteomes" id="UP001195660"/>
    </source>
</evidence>
<name>A0ABS2CBJ4_9NEIS</name>
<comment type="caution">
    <text evidence="8">The sequence shown here is derived from an EMBL/GenBank/DDBJ whole genome shotgun (WGS) entry which is preliminary data.</text>
</comment>
<evidence type="ECO:0000256" key="4">
    <source>
        <dbReference type="ARBA" id="ARBA00022692"/>
    </source>
</evidence>
<reference evidence="8 9" key="1">
    <citation type="submission" date="2019-11" db="EMBL/GenBank/DDBJ databases">
        <title>Novel Deefgea species.</title>
        <authorList>
            <person name="Han J.-H."/>
        </authorList>
    </citation>
    <scope>NUCLEOTIDE SEQUENCE [LARGE SCALE GENOMIC DNA]</scope>
    <source>
        <strain evidence="8 9">LMG 24817</strain>
    </source>
</reference>
<comment type="caution">
    <text evidence="7">Lacks conserved residue(s) required for the propagation of feature annotation.</text>
</comment>
<organism evidence="8 9">
    <name type="scientific">Deefgea chitinilytica</name>
    <dbReference type="NCBI Taxonomy" id="570276"/>
    <lineage>
        <taxon>Bacteria</taxon>
        <taxon>Pseudomonadati</taxon>
        <taxon>Pseudomonadota</taxon>
        <taxon>Betaproteobacteria</taxon>
        <taxon>Neisseriales</taxon>
        <taxon>Chitinibacteraceae</taxon>
        <taxon>Deefgea</taxon>
    </lineage>
</organism>
<comment type="similarity">
    <text evidence="2 7">Belongs to the UPF0056 (MarC) family.</text>
</comment>
<evidence type="ECO:0000256" key="1">
    <source>
        <dbReference type="ARBA" id="ARBA00004651"/>
    </source>
</evidence>
<keyword evidence="3" id="KW-1003">Cell membrane</keyword>
<dbReference type="Pfam" id="PF01914">
    <property type="entry name" value="MarC"/>
    <property type="match status" value="1"/>
</dbReference>
<keyword evidence="4 7" id="KW-0812">Transmembrane</keyword>
<feature type="transmembrane region" description="Helical" evidence="7">
    <location>
        <begin position="153"/>
        <end position="174"/>
    </location>
</feature>
<dbReference type="EMBL" id="WOFE01000003">
    <property type="protein sequence ID" value="MBM5571518.1"/>
    <property type="molecule type" value="Genomic_DNA"/>
</dbReference>
<dbReference type="InterPro" id="IPR002771">
    <property type="entry name" value="Multi_antbiot-R_MarC"/>
</dbReference>
<feature type="transmembrane region" description="Helical" evidence="7">
    <location>
        <begin position="46"/>
        <end position="68"/>
    </location>
</feature>
<accession>A0ABS2CBJ4</accession>
<keyword evidence="9" id="KW-1185">Reference proteome</keyword>
<keyword evidence="5 7" id="KW-1133">Transmembrane helix</keyword>
<evidence type="ECO:0000256" key="2">
    <source>
        <dbReference type="ARBA" id="ARBA00009784"/>
    </source>
</evidence>
<feature type="transmembrane region" description="Helical" evidence="7">
    <location>
        <begin position="186"/>
        <end position="209"/>
    </location>
</feature>
<evidence type="ECO:0000313" key="8">
    <source>
        <dbReference type="EMBL" id="MBM5571518.1"/>
    </source>
</evidence>
<feature type="transmembrane region" description="Helical" evidence="7">
    <location>
        <begin position="6"/>
        <end position="25"/>
    </location>
</feature>
<evidence type="ECO:0000256" key="3">
    <source>
        <dbReference type="ARBA" id="ARBA00022475"/>
    </source>
</evidence>
<evidence type="ECO:0000256" key="5">
    <source>
        <dbReference type="ARBA" id="ARBA00022989"/>
    </source>
</evidence>
<comment type="subcellular location">
    <subcellularLocation>
        <location evidence="1 7">Cell membrane</location>
        <topology evidence="1 7">Multi-pass membrane protein</topology>
    </subcellularLocation>
</comment>
<proteinExistence type="inferred from homology"/>
<sequence>MPYLSSFITNFLLVIAALIPILNPLGQAPIFMSMTSRYSAEERVILARKVGMYGFSLLLVSMFIGIYVLEFFGVSLAIVRVGGGLLVATAGWQLMSSDPSHSVLVSTDERLTEEQLRQRAFFPLTFPISVGPGSLTVAITLGASFKRSGIDTVLIPLASVLAVAVASFLLYWCYRNADRLLKLMGETGTIIFLRLSAFILLCLGIQILWNGLSELMAEFLIQNWPK</sequence>
<dbReference type="NCBIfam" id="TIGR00427">
    <property type="entry name" value="NAAT family transporter"/>
    <property type="match status" value="1"/>
</dbReference>
<dbReference type="PANTHER" id="PTHR33508:SF1">
    <property type="entry name" value="UPF0056 MEMBRANE PROTEIN YHCE"/>
    <property type="match status" value="1"/>
</dbReference>
<evidence type="ECO:0000256" key="7">
    <source>
        <dbReference type="RuleBase" id="RU362048"/>
    </source>
</evidence>
<feature type="transmembrane region" description="Helical" evidence="7">
    <location>
        <begin position="120"/>
        <end position="141"/>
    </location>
</feature>
<gene>
    <name evidence="8" type="ORF">GM173_07980</name>
</gene>
<protein>
    <recommendedName>
        <fullName evidence="7">UPF0056 membrane protein</fullName>
    </recommendedName>
</protein>